<dbReference type="Pfam" id="PF01535">
    <property type="entry name" value="PPR"/>
    <property type="match status" value="3"/>
</dbReference>
<dbReference type="KEGG" id="smo:SELMODRAFT_426864"/>
<dbReference type="eggNOG" id="KOG4197">
    <property type="taxonomic scope" value="Eukaryota"/>
</dbReference>
<dbReference type="InParanoid" id="D8SXR5"/>
<proteinExistence type="predicted"/>
<dbReference type="PANTHER" id="PTHR47926:SF382">
    <property type="entry name" value="PENTACOTRIPEPTIDE-REPEAT REGION OF PRORP DOMAIN-CONTAINING PROTEIN"/>
    <property type="match status" value="1"/>
</dbReference>
<accession>D8SXR5</accession>
<organism evidence="3">
    <name type="scientific">Selaginella moellendorffii</name>
    <name type="common">Spikemoss</name>
    <dbReference type="NCBI Taxonomy" id="88036"/>
    <lineage>
        <taxon>Eukaryota</taxon>
        <taxon>Viridiplantae</taxon>
        <taxon>Streptophyta</taxon>
        <taxon>Embryophyta</taxon>
        <taxon>Tracheophyta</taxon>
        <taxon>Lycopodiopsida</taxon>
        <taxon>Selaginellales</taxon>
        <taxon>Selaginellaceae</taxon>
        <taxon>Selaginella</taxon>
    </lineage>
</organism>
<evidence type="ECO:0000313" key="2">
    <source>
        <dbReference type="EMBL" id="EFJ10935.1"/>
    </source>
</evidence>
<dbReference type="Gramene" id="EFJ10935">
    <property type="protein sequence ID" value="EFJ10935"/>
    <property type="gene ID" value="SELMODRAFT_426864"/>
</dbReference>
<dbReference type="InterPro" id="IPR046960">
    <property type="entry name" value="PPR_At4g14850-like_plant"/>
</dbReference>
<dbReference type="InterPro" id="IPR002885">
    <property type="entry name" value="PPR_rpt"/>
</dbReference>
<protein>
    <recommendedName>
        <fullName evidence="4">Pentacotripeptide-repeat region of PRORP domain-containing protein</fullName>
    </recommendedName>
</protein>
<evidence type="ECO:0000313" key="3">
    <source>
        <dbReference type="Proteomes" id="UP000001514"/>
    </source>
</evidence>
<evidence type="ECO:0008006" key="4">
    <source>
        <dbReference type="Google" id="ProtNLM"/>
    </source>
</evidence>
<gene>
    <name evidence="2" type="ORF">SELMODRAFT_426864</name>
</gene>
<dbReference type="Gene3D" id="1.25.40.10">
    <property type="entry name" value="Tetratricopeptide repeat domain"/>
    <property type="match status" value="1"/>
</dbReference>
<dbReference type="EMBL" id="GL377651">
    <property type="protein sequence ID" value="EFJ10935.1"/>
    <property type="molecule type" value="Genomic_DNA"/>
</dbReference>
<dbReference type="InterPro" id="IPR011990">
    <property type="entry name" value="TPR-like_helical_dom_sf"/>
</dbReference>
<evidence type="ECO:0000256" key="1">
    <source>
        <dbReference type="ARBA" id="ARBA00022737"/>
    </source>
</evidence>
<name>D8SXR5_SELML</name>
<dbReference type="GO" id="GO:0009451">
    <property type="term" value="P:RNA modification"/>
    <property type="evidence" value="ECO:0007669"/>
    <property type="project" value="InterPro"/>
</dbReference>
<dbReference type="PANTHER" id="PTHR47926">
    <property type="entry name" value="PENTATRICOPEPTIDE REPEAT-CONTAINING PROTEIN"/>
    <property type="match status" value="1"/>
</dbReference>
<keyword evidence="1" id="KW-0677">Repeat</keyword>
<sequence>MERHDIVSWTTLMLEYVQVEQAPAALDLFSRMQQVQGLVLDAPTYAVVLWACGSSMALETRRAIHQQIHHAEREAEVVIVNSLLGFYGQSGCMAEAREVFDSVASAGCDAMTWNMIIAGYCHQGDIASSSQALQEDAGGSLAMYFRFFSFPSFDNLKNSLDAFKLHTFMSLSYLASPTPAATAPGFKHRPALHFWHTPSPALPMVLLTHCAQIIYCYK</sequence>
<keyword evidence="3" id="KW-1185">Reference proteome</keyword>
<dbReference type="Proteomes" id="UP000001514">
    <property type="component" value="Unassembled WGS sequence"/>
</dbReference>
<dbReference type="AlphaFoldDB" id="D8SXR5"/>
<dbReference type="HOGENOM" id="CLU_1268789_0_0_1"/>
<dbReference type="GO" id="GO:0003723">
    <property type="term" value="F:RNA binding"/>
    <property type="evidence" value="ECO:0007669"/>
    <property type="project" value="InterPro"/>
</dbReference>
<reference evidence="2 3" key="1">
    <citation type="journal article" date="2011" name="Science">
        <title>The Selaginella genome identifies genetic changes associated with the evolution of vascular plants.</title>
        <authorList>
            <person name="Banks J.A."/>
            <person name="Nishiyama T."/>
            <person name="Hasebe M."/>
            <person name="Bowman J.L."/>
            <person name="Gribskov M."/>
            <person name="dePamphilis C."/>
            <person name="Albert V.A."/>
            <person name="Aono N."/>
            <person name="Aoyama T."/>
            <person name="Ambrose B.A."/>
            <person name="Ashton N.W."/>
            <person name="Axtell M.J."/>
            <person name="Barker E."/>
            <person name="Barker M.S."/>
            <person name="Bennetzen J.L."/>
            <person name="Bonawitz N.D."/>
            <person name="Chapple C."/>
            <person name="Cheng C."/>
            <person name="Correa L.G."/>
            <person name="Dacre M."/>
            <person name="DeBarry J."/>
            <person name="Dreyer I."/>
            <person name="Elias M."/>
            <person name="Engstrom E.M."/>
            <person name="Estelle M."/>
            <person name="Feng L."/>
            <person name="Finet C."/>
            <person name="Floyd S.K."/>
            <person name="Frommer W.B."/>
            <person name="Fujita T."/>
            <person name="Gramzow L."/>
            <person name="Gutensohn M."/>
            <person name="Harholt J."/>
            <person name="Hattori M."/>
            <person name="Heyl A."/>
            <person name="Hirai T."/>
            <person name="Hiwatashi Y."/>
            <person name="Ishikawa M."/>
            <person name="Iwata M."/>
            <person name="Karol K.G."/>
            <person name="Koehler B."/>
            <person name="Kolukisaoglu U."/>
            <person name="Kubo M."/>
            <person name="Kurata T."/>
            <person name="Lalonde S."/>
            <person name="Li K."/>
            <person name="Li Y."/>
            <person name="Litt A."/>
            <person name="Lyons E."/>
            <person name="Manning G."/>
            <person name="Maruyama T."/>
            <person name="Michael T.P."/>
            <person name="Mikami K."/>
            <person name="Miyazaki S."/>
            <person name="Morinaga S."/>
            <person name="Murata T."/>
            <person name="Mueller-Roeber B."/>
            <person name="Nelson D.R."/>
            <person name="Obara M."/>
            <person name="Oguri Y."/>
            <person name="Olmstead R.G."/>
            <person name="Onodera N."/>
            <person name="Petersen B.L."/>
            <person name="Pils B."/>
            <person name="Prigge M."/>
            <person name="Rensing S.A."/>
            <person name="Riano-Pachon D.M."/>
            <person name="Roberts A.W."/>
            <person name="Sato Y."/>
            <person name="Scheller H.V."/>
            <person name="Schulz B."/>
            <person name="Schulz C."/>
            <person name="Shakirov E.V."/>
            <person name="Shibagaki N."/>
            <person name="Shinohara N."/>
            <person name="Shippen D.E."/>
            <person name="Soerensen I."/>
            <person name="Sotooka R."/>
            <person name="Sugimoto N."/>
            <person name="Sugita M."/>
            <person name="Sumikawa N."/>
            <person name="Tanurdzic M."/>
            <person name="Theissen G."/>
            <person name="Ulvskov P."/>
            <person name="Wakazuki S."/>
            <person name="Weng J.K."/>
            <person name="Willats W.W."/>
            <person name="Wipf D."/>
            <person name="Wolf P.G."/>
            <person name="Yang L."/>
            <person name="Zimmer A.D."/>
            <person name="Zhu Q."/>
            <person name="Mitros T."/>
            <person name="Hellsten U."/>
            <person name="Loque D."/>
            <person name="Otillar R."/>
            <person name="Salamov A."/>
            <person name="Schmutz J."/>
            <person name="Shapiro H."/>
            <person name="Lindquist E."/>
            <person name="Lucas S."/>
            <person name="Rokhsar D."/>
            <person name="Grigoriev I.V."/>
        </authorList>
    </citation>
    <scope>NUCLEOTIDE SEQUENCE [LARGE SCALE GENOMIC DNA]</scope>
</reference>